<evidence type="ECO:0000313" key="4">
    <source>
        <dbReference type="EMBL" id="KAE8371327.1"/>
    </source>
</evidence>
<dbReference type="CDD" id="cd09917">
    <property type="entry name" value="F-box_SF"/>
    <property type="match status" value="1"/>
</dbReference>
<feature type="repeat" description="ANK" evidence="3">
    <location>
        <begin position="267"/>
        <end position="299"/>
    </location>
</feature>
<evidence type="ECO:0000256" key="3">
    <source>
        <dbReference type="PROSITE-ProRule" id="PRU00023"/>
    </source>
</evidence>
<feature type="repeat" description="ANK" evidence="3">
    <location>
        <begin position="300"/>
        <end position="332"/>
    </location>
</feature>
<evidence type="ECO:0000313" key="5">
    <source>
        <dbReference type="Proteomes" id="UP000326198"/>
    </source>
</evidence>
<evidence type="ECO:0000256" key="1">
    <source>
        <dbReference type="ARBA" id="ARBA00022737"/>
    </source>
</evidence>
<keyword evidence="2 3" id="KW-0040">ANK repeat</keyword>
<dbReference type="SUPFAM" id="SSF48403">
    <property type="entry name" value="Ankyrin repeat"/>
    <property type="match status" value="1"/>
</dbReference>
<dbReference type="PANTHER" id="PTHR24166">
    <property type="entry name" value="ROLLING PEBBLES, ISOFORM B"/>
    <property type="match status" value="1"/>
</dbReference>
<protein>
    <submittedName>
        <fullName evidence="4">Ankyrin repeat-containing domain protein</fullName>
    </submittedName>
</protein>
<dbReference type="Proteomes" id="UP000326198">
    <property type="component" value="Unassembled WGS sequence"/>
</dbReference>
<reference evidence="4 5" key="1">
    <citation type="submission" date="2019-04" db="EMBL/GenBank/DDBJ databases">
        <title>Friends and foes A comparative genomics studyof 23 Aspergillus species from section Flavi.</title>
        <authorList>
            <consortium name="DOE Joint Genome Institute"/>
            <person name="Kjaerbolling I."/>
            <person name="Vesth T."/>
            <person name="Frisvad J.C."/>
            <person name="Nybo J.L."/>
            <person name="Theobald S."/>
            <person name="Kildgaard S."/>
            <person name="Isbrandt T."/>
            <person name="Kuo A."/>
            <person name="Sato A."/>
            <person name="Lyhne E.K."/>
            <person name="Kogle M.E."/>
            <person name="Wiebenga A."/>
            <person name="Kun R.S."/>
            <person name="Lubbers R.J."/>
            <person name="Makela M.R."/>
            <person name="Barry K."/>
            <person name="Chovatia M."/>
            <person name="Clum A."/>
            <person name="Daum C."/>
            <person name="Haridas S."/>
            <person name="He G."/>
            <person name="LaButti K."/>
            <person name="Lipzen A."/>
            <person name="Mondo S."/>
            <person name="Riley R."/>
            <person name="Salamov A."/>
            <person name="Simmons B.A."/>
            <person name="Magnuson J.K."/>
            <person name="Henrissat B."/>
            <person name="Mortensen U.H."/>
            <person name="Larsen T.O."/>
            <person name="Devries R.P."/>
            <person name="Grigoriev I.V."/>
            <person name="Machida M."/>
            <person name="Baker S.E."/>
            <person name="Andersen M.R."/>
        </authorList>
    </citation>
    <scope>NUCLEOTIDE SEQUENCE [LARGE SCALE GENOMIC DNA]</scope>
    <source>
        <strain evidence="4 5">IBT 29228</strain>
    </source>
</reference>
<dbReference type="PROSITE" id="PS50088">
    <property type="entry name" value="ANK_REPEAT"/>
    <property type="match status" value="3"/>
</dbReference>
<dbReference type="AlphaFoldDB" id="A0A5N7AN86"/>
<keyword evidence="1" id="KW-0677">Repeat</keyword>
<gene>
    <name evidence="4" type="ORF">BDV26DRAFT_276308</name>
</gene>
<dbReference type="PROSITE" id="PS50297">
    <property type="entry name" value="ANK_REP_REGION"/>
    <property type="match status" value="3"/>
</dbReference>
<dbReference type="InterPro" id="IPR050889">
    <property type="entry name" value="Dendritic_Spine_Reg/Scaffold"/>
</dbReference>
<proteinExistence type="predicted"/>
<dbReference type="Pfam" id="PF13637">
    <property type="entry name" value="Ank_4"/>
    <property type="match status" value="1"/>
</dbReference>
<name>A0A5N7AN86_9EURO</name>
<feature type="repeat" description="ANK" evidence="3">
    <location>
        <begin position="333"/>
        <end position="357"/>
    </location>
</feature>
<accession>A0A5N7AN86</accession>
<dbReference type="Pfam" id="PF12796">
    <property type="entry name" value="Ank_2"/>
    <property type="match status" value="2"/>
</dbReference>
<dbReference type="EMBL" id="ML736437">
    <property type="protein sequence ID" value="KAE8371327.1"/>
    <property type="molecule type" value="Genomic_DNA"/>
</dbReference>
<dbReference type="InterPro" id="IPR036770">
    <property type="entry name" value="Ankyrin_rpt-contain_sf"/>
</dbReference>
<sequence length="385" mass="42480">MPLLLDLPNEILYHIAGCLALESDLSRLARTNRHLYTTINPVVYRFNALYGQMSALLWAAERGMVPTAQYALEASVRVSGDKLGILYDALSQAVQEGHTRIAENILLQDGIDPNFQHQQRKGDGSRITFLARAAKTGHMDLVALFLSTKDINPNLGDDKGRPPITYAGFSRQDTVVKQLLATPGVDPDWRDDHGRTPLSWTVSFGSDDAVSQFLSRSDVDVNAPMATDYWWKKGWTTLMFASCRGFTEKVQLLLNQPNINVNHQCERGKSALHLAAKTGSEAIVQLLLAHGAYPDPKECYGRTPLYESARSGCLPIMNMLYTAGADPNTITEDGDTAVTVASRRGHTEIVRFLLKTGKINLTHQGNDDQRNALSWAAAHGYRGSQ</sequence>
<organism evidence="4 5">
    <name type="scientific">Aspergillus bertholletiae</name>
    <dbReference type="NCBI Taxonomy" id="1226010"/>
    <lineage>
        <taxon>Eukaryota</taxon>
        <taxon>Fungi</taxon>
        <taxon>Dikarya</taxon>
        <taxon>Ascomycota</taxon>
        <taxon>Pezizomycotina</taxon>
        <taxon>Eurotiomycetes</taxon>
        <taxon>Eurotiomycetidae</taxon>
        <taxon>Eurotiales</taxon>
        <taxon>Aspergillaceae</taxon>
        <taxon>Aspergillus</taxon>
        <taxon>Aspergillus subgen. Circumdati</taxon>
    </lineage>
</organism>
<dbReference type="PANTHER" id="PTHR24166:SF48">
    <property type="entry name" value="PROTEIN VAPYRIN"/>
    <property type="match status" value="1"/>
</dbReference>
<dbReference type="InterPro" id="IPR002110">
    <property type="entry name" value="Ankyrin_rpt"/>
</dbReference>
<dbReference type="SMART" id="SM00248">
    <property type="entry name" value="ANK"/>
    <property type="match status" value="9"/>
</dbReference>
<dbReference type="OrthoDB" id="341259at2759"/>
<keyword evidence="5" id="KW-1185">Reference proteome</keyword>
<evidence type="ECO:0000256" key="2">
    <source>
        <dbReference type="ARBA" id="ARBA00023043"/>
    </source>
</evidence>
<dbReference type="Gene3D" id="1.25.40.20">
    <property type="entry name" value="Ankyrin repeat-containing domain"/>
    <property type="match status" value="3"/>
</dbReference>